<proteinExistence type="predicted"/>
<feature type="transmembrane region" description="Helical" evidence="1">
    <location>
        <begin position="136"/>
        <end position="160"/>
    </location>
</feature>
<protein>
    <submittedName>
        <fullName evidence="2">Uncharacterized protein</fullName>
    </submittedName>
</protein>
<accession>A0ABN8E9X5</accession>
<keyword evidence="3" id="KW-1185">Reference proteome</keyword>
<gene>
    <name evidence="2" type="ORF">VMF7928_02726</name>
</gene>
<keyword evidence="1" id="KW-0812">Transmembrane</keyword>
<name>A0ABN8E9X5_9VIBR</name>
<comment type="caution">
    <text evidence="2">The sequence shown here is derived from an EMBL/GenBank/DDBJ whole genome shotgun (WGS) entry which is preliminary data.</text>
</comment>
<keyword evidence="1" id="KW-1133">Transmembrane helix</keyword>
<sequence length="167" mass="17867">MINLKPVRIGLLLSLLTILFGYGLGCIFGGANPAMKEFFHEQVYVVHADNFKSEKDKATAFSKAKDYIKRAHLHAAAIGTASLATILALSLTGVSDRKKKIASGLVGFGGAGYGVFVWTLMAFVTPMIGKSAAHETIAWVAIPTGLALVFGTAATIYFVYQSCFDKE</sequence>
<organism evidence="2 3">
    <name type="scientific">Vibrio marisflavi CECT 7928</name>
    <dbReference type="NCBI Taxonomy" id="634439"/>
    <lineage>
        <taxon>Bacteria</taxon>
        <taxon>Pseudomonadati</taxon>
        <taxon>Pseudomonadota</taxon>
        <taxon>Gammaproteobacteria</taxon>
        <taxon>Vibrionales</taxon>
        <taxon>Vibrionaceae</taxon>
        <taxon>Vibrio</taxon>
    </lineage>
</organism>
<evidence type="ECO:0000313" key="2">
    <source>
        <dbReference type="EMBL" id="CAH0540281.1"/>
    </source>
</evidence>
<dbReference type="RefSeq" id="WP_237362266.1">
    <property type="nucleotide sequence ID" value="NZ_CAKLDM010000002.1"/>
</dbReference>
<evidence type="ECO:0000313" key="3">
    <source>
        <dbReference type="Proteomes" id="UP000838748"/>
    </source>
</evidence>
<reference evidence="2" key="1">
    <citation type="submission" date="2021-11" db="EMBL/GenBank/DDBJ databases">
        <authorList>
            <person name="Rodrigo-Torres L."/>
            <person name="Arahal R. D."/>
            <person name="Lucena T."/>
        </authorList>
    </citation>
    <scope>NUCLEOTIDE SEQUENCE</scope>
    <source>
        <strain evidence="2">CECT 7928</strain>
    </source>
</reference>
<keyword evidence="1" id="KW-0472">Membrane</keyword>
<dbReference type="EMBL" id="CAKLDM010000002">
    <property type="protein sequence ID" value="CAH0540281.1"/>
    <property type="molecule type" value="Genomic_DNA"/>
</dbReference>
<feature type="transmembrane region" description="Helical" evidence="1">
    <location>
        <begin position="101"/>
        <end position="124"/>
    </location>
</feature>
<feature type="transmembrane region" description="Helical" evidence="1">
    <location>
        <begin position="71"/>
        <end position="94"/>
    </location>
</feature>
<dbReference type="Proteomes" id="UP000838748">
    <property type="component" value="Unassembled WGS sequence"/>
</dbReference>
<evidence type="ECO:0000256" key="1">
    <source>
        <dbReference type="SAM" id="Phobius"/>
    </source>
</evidence>